<organism evidence="2 3">
    <name type="scientific">Mesorhizobium loti R88b</name>
    <dbReference type="NCBI Taxonomy" id="935548"/>
    <lineage>
        <taxon>Bacteria</taxon>
        <taxon>Pseudomonadati</taxon>
        <taxon>Pseudomonadota</taxon>
        <taxon>Alphaproteobacteria</taxon>
        <taxon>Hyphomicrobiales</taxon>
        <taxon>Phyllobacteriaceae</taxon>
        <taxon>Mesorhizobium</taxon>
    </lineage>
</organism>
<feature type="transmembrane region" description="Helical" evidence="1">
    <location>
        <begin position="85"/>
        <end position="104"/>
    </location>
</feature>
<dbReference type="EMBL" id="CP033367">
    <property type="protein sequence ID" value="QKD01038.1"/>
    <property type="molecule type" value="Genomic_DNA"/>
</dbReference>
<name>A0A6M7WMF7_RHILI</name>
<dbReference type="RefSeq" id="WP_027031951.1">
    <property type="nucleotide sequence ID" value="NZ_CP033367.1"/>
</dbReference>
<feature type="transmembrane region" description="Helical" evidence="1">
    <location>
        <begin position="12"/>
        <end position="36"/>
    </location>
</feature>
<reference evidence="2 3" key="1">
    <citation type="submission" date="2018-10" db="EMBL/GenBank/DDBJ databases">
        <authorList>
            <person name="Perry B.J."/>
            <person name="Sullivan J.T."/>
            <person name="Murphy R.J.T."/>
            <person name="Ramsay J.P."/>
            <person name="Ronson C.W."/>
        </authorList>
    </citation>
    <scope>NUCLEOTIDE SEQUENCE [LARGE SCALE GENOMIC DNA]</scope>
    <source>
        <strain evidence="2 3">R88b</strain>
    </source>
</reference>
<keyword evidence="1" id="KW-1133">Transmembrane helix</keyword>
<dbReference type="Proteomes" id="UP000503017">
    <property type="component" value="Chromosome"/>
</dbReference>
<proteinExistence type="predicted"/>
<protein>
    <submittedName>
        <fullName evidence="2">Uncharacterized protein</fullName>
    </submittedName>
</protein>
<dbReference type="AlphaFoldDB" id="A0A6M7WMF7"/>
<evidence type="ECO:0000313" key="3">
    <source>
        <dbReference type="Proteomes" id="UP000503017"/>
    </source>
</evidence>
<keyword evidence="1" id="KW-0812">Transmembrane</keyword>
<gene>
    <name evidence="2" type="ORF">EB235_05625</name>
</gene>
<sequence>MSRLVAWSQRIATIAVGYVAAVLTSILVPVLLITLLEGIEYGNWSLVFTFDWLGSFPLAVLTVAVCALLIVGPAIFLAERWSFRGWFYFAVTGAITSIAFGVFVPGSAGGFVFNPGFLGFLATAGSAAGSVYWLLAGRKSGQLMNRNPG</sequence>
<evidence type="ECO:0000313" key="2">
    <source>
        <dbReference type="EMBL" id="QKD01038.1"/>
    </source>
</evidence>
<evidence type="ECO:0000256" key="1">
    <source>
        <dbReference type="SAM" id="Phobius"/>
    </source>
</evidence>
<feature type="transmembrane region" description="Helical" evidence="1">
    <location>
        <begin position="56"/>
        <end position="78"/>
    </location>
</feature>
<accession>A0A6M7WMF7</accession>
<feature type="transmembrane region" description="Helical" evidence="1">
    <location>
        <begin position="116"/>
        <end position="136"/>
    </location>
</feature>
<keyword evidence="1" id="KW-0472">Membrane</keyword>